<keyword evidence="2" id="KW-0479">Metal-binding</keyword>
<comment type="caution">
    <text evidence="8">The sequence shown here is derived from an EMBL/GenBank/DDBJ whole genome shotgun (WGS) entry which is preliminary data.</text>
</comment>
<accession>A0A1V6P4W1</accession>
<gene>
    <name evidence="8" type="ORF">PENPOL_c001G05301</name>
</gene>
<keyword evidence="4" id="KW-0238">DNA-binding</keyword>
<dbReference type="GO" id="GO:0000981">
    <property type="term" value="F:DNA-binding transcription factor activity, RNA polymerase II-specific"/>
    <property type="evidence" value="ECO:0007669"/>
    <property type="project" value="InterPro"/>
</dbReference>
<evidence type="ECO:0000256" key="3">
    <source>
        <dbReference type="ARBA" id="ARBA00023015"/>
    </source>
</evidence>
<dbReference type="InterPro" id="IPR007219">
    <property type="entry name" value="XnlR_reg_dom"/>
</dbReference>
<comment type="subcellular location">
    <subcellularLocation>
        <location evidence="1">Nucleus</location>
    </subcellularLocation>
</comment>
<organism evidence="8 9">
    <name type="scientific">Penicillium polonicum</name>
    <dbReference type="NCBI Taxonomy" id="60169"/>
    <lineage>
        <taxon>Eukaryota</taxon>
        <taxon>Fungi</taxon>
        <taxon>Dikarya</taxon>
        <taxon>Ascomycota</taxon>
        <taxon>Pezizomycotina</taxon>
        <taxon>Eurotiomycetes</taxon>
        <taxon>Eurotiomycetidae</taxon>
        <taxon>Eurotiales</taxon>
        <taxon>Aspergillaceae</taxon>
        <taxon>Penicillium</taxon>
    </lineage>
</organism>
<keyword evidence="6" id="KW-0539">Nucleus</keyword>
<dbReference type="Gene3D" id="4.10.240.10">
    <property type="entry name" value="Zn(2)-C6 fungal-type DNA-binding domain"/>
    <property type="match status" value="1"/>
</dbReference>
<evidence type="ECO:0000259" key="7">
    <source>
        <dbReference type="PROSITE" id="PS50048"/>
    </source>
</evidence>
<keyword evidence="9" id="KW-1185">Reference proteome</keyword>
<dbReference type="AlphaFoldDB" id="A0A1V6P4W1"/>
<evidence type="ECO:0000256" key="5">
    <source>
        <dbReference type="ARBA" id="ARBA00023163"/>
    </source>
</evidence>
<dbReference type="InterPro" id="IPR050613">
    <property type="entry name" value="Sec_Metabolite_Reg"/>
</dbReference>
<dbReference type="SUPFAM" id="SSF57701">
    <property type="entry name" value="Zn2/Cys6 DNA-binding domain"/>
    <property type="match status" value="1"/>
</dbReference>
<name>A0A1V6P4W1_PENPO</name>
<dbReference type="GO" id="GO:0006351">
    <property type="term" value="P:DNA-templated transcription"/>
    <property type="evidence" value="ECO:0007669"/>
    <property type="project" value="InterPro"/>
</dbReference>
<dbReference type="GO" id="GO:0005634">
    <property type="term" value="C:nucleus"/>
    <property type="evidence" value="ECO:0007669"/>
    <property type="project" value="UniProtKB-SubCell"/>
</dbReference>
<evidence type="ECO:0000256" key="6">
    <source>
        <dbReference type="ARBA" id="ARBA00023242"/>
    </source>
</evidence>
<protein>
    <recommendedName>
        <fullName evidence="7">Zn(2)-C6 fungal-type domain-containing protein</fullName>
    </recommendedName>
</protein>
<dbReference type="SMART" id="SM00906">
    <property type="entry name" value="Fungal_trans"/>
    <property type="match status" value="1"/>
</dbReference>
<dbReference type="GO" id="GO:0008270">
    <property type="term" value="F:zinc ion binding"/>
    <property type="evidence" value="ECO:0007669"/>
    <property type="project" value="InterPro"/>
</dbReference>
<dbReference type="PANTHER" id="PTHR31001">
    <property type="entry name" value="UNCHARACTERIZED TRANSCRIPTIONAL REGULATORY PROTEIN"/>
    <property type="match status" value="1"/>
</dbReference>
<evidence type="ECO:0000256" key="4">
    <source>
        <dbReference type="ARBA" id="ARBA00023125"/>
    </source>
</evidence>
<dbReference type="OrthoDB" id="5344325at2759"/>
<dbReference type="PANTHER" id="PTHR31001:SF87">
    <property type="entry name" value="COL-21"/>
    <property type="match status" value="1"/>
</dbReference>
<dbReference type="PROSITE" id="PS00463">
    <property type="entry name" value="ZN2_CY6_FUNGAL_1"/>
    <property type="match status" value="1"/>
</dbReference>
<evidence type="ECO:0000256" key="2">
    <source>
        <dbReference type="ARBA" id="ARBA00022723"/>
    </source>
</evidence>
<dbReference type="Pfam" id="PF00172">
    <property type="entry name" value="Zn_clus"/>
    <property type="match status" value="1"/>
</dbReference>
<dbReference type="STRING" id="60169.A0A1V6P4W1"/>
<evidence type="ECO:0000256" key="1">
    <source>
        <dbReference type="ARBA" id="ARBA00004123"/>
    </source>
</evidence>
<dbReference type="CDD" id="cd12148">
    <property type="entry name" value="fungal_TF_MHR"/>
    <property type="match status" value="1"/>
</dbReference>
<dbReference type="Proteomes" id="UP000191408">
    <property type="component" value="Unassembled WGS sequence"/>
</dbReference>
<keyword evidence="5" id="KW-0804">Transcription</keyword>
<sequence>MQTQSMSFRKRPVTACTECRRRKQKCDRERPCNHCIGRNVPTMCIYDYPSTGEVTPGGHIAVLQSPPASTIGDQSSALDTGRDYRLRDQVGYAYTGDDNYMSKVHEMVEADRQFQPGNFQRIIPLPEVARQELCNICAKLPHRLVMRELINIYFADANWYFAILEQHYFEKLYNSWCSLNDSSTEHGQVADVPPDLLHFSALIFHVLAVSLQFVSPDTNCSRALGVDSFNARDHLSSNFSTSGVEIARILGTLDPTITAVQNGLMRALWLKNCSRGREAWHALGGAIRIAQELGLHQQSKVYQTPRSTLEETLTELWYDEYKRRLWIKLFTWDSHMAFSLGRPRAINVSDCTITPPLDCDIPTDPSTRIPMTLAPHEPPSSFTPHLFQYAISQHAHEVMSLGAHKKNFTDYALIQSTHGRILSLLGDLPPVHRPMNPDTSWDASYPHIPKQRQQILTAANSFIMALHTPHARTHTASRHAATQAALATLDAQEQLFDLMATSYSSIYALCVYTLGAGIFLSVTILEYPPVDMGILHGILSAIRKAIHRLELAQEGVSLAGPGSRLLNLCYQKMQASAQARSSLQGAAVYGANPVAAASFMHAPFSSGAHNIAESLDHPSDILAYTSGSGISLSDGLPFDSTVMFEDITQPHFNMEAWVQELDQANDLAWSSLP</sequence>
<reference evidence="9" key="1">
    <citation type="journal article" date="2017" name="Nat. Microbiol.">
        <title>Global analysis of biosynthetic gene clusters reveals vast potential of secondary metabolite production in Penicillium species.</title>
        <authorList>
            <person name="Nielsen J.C."/>
            <person name="Grijseels S."/>
            <person name="Prigent S."/>
            <person name="Ji B."/>
            <person name="Dainat J."/>
            <person name="Nielsen K.F."/>
            <person name="Frisvad J.C."/>
            <person name="Workman M."/>
            <person name="Nielsen J."/>
        </authorList>
    </citation>
    <scope>NUCLEOTIDE SEQUENCE [LARGE SCALE GENOMIC DNA]</scope>
    <source>
        <strain evidence="9">IBT 4502</strain>
    </source>
</reference>
<dbReference type="GO" id="GO:0003677">
    <property type="term" value="F:DNA binding"/>
    <property type="evidence" value="ECO:0007669"/>
    <property type="project" value="UniProtKB-KW"/>
</dbReference>
<dbReference type="CDD" id="cd00067">
    <property type="entry name" value="GAL4"/>
    <property type="match status" value="1"/>
</dbReference>
<proteinExistence type="predicted"/>
<evidence type="ECO:0000313" key="9">
    <source>
        <dbReference type="Proteomes" id="UP000191408"/>
    </source>
</evidence>
<keyword evidence="3" id="KW-0805">Transcription regulation</keyword>
<dbReference type="SMART" id="SM00066">
    <property type="entry name" value="GAL4"/>
    <property type="match status" value="1"/>
</dbReference>
<dbReference type="InterPro" id="IPR001138">
    <property type="entry name" value="Zn2Cys6_DnaBD"/>
</dbReference>
<dbReference type="Pfam" id="PF04082">
    <property type="entry name" value="Fungal_trans"/>
    <property type="match status" value="1"/>
</dbReference>
<feature type="domain" description="Zn(2)-C6 fungal-type" evidence="7">
    <location>
        <begin position="15"/>
        <end position="46"/>
    </location>
</feature>
<evidence type="ECO:0000313" key="8">
    <source>
        <dbReference type="EMBL" id="OQD72020.1"/>
    </source>
</evidence>
<dbReference type="EMBL" id="MDYM01000001">
    <property type="protein sequence ID" value="OQD72020.1"/>
    <property type="molecule type" value="Genomic_DNA"/>
</dbReference>
<dbReference type="PROSITE" id="PS50048">
    <property type="entry name" value="ZN2_CY6_FUNGAL_2"/>
    <property type="match status" value="1"/>
</dbReference>
<dbReference type="InterPro" id="IPR036864">
    <property type="entry name" value="Zn2-C6_fun-type_DNA-bd_sf"/>
</dbReference>